<sequence length="199" mass="21460">MIRLEAGTGPLQTGRFPMLVNDDNFKALNAERLSLQASQIFPGWQLHVGMMVVCKFECGGDGDYSQFKKPGADRVGLRINNIGRSRSRTSYVWSSLHASTTRPHLSSPVSEKGWLFLIAAWAIFSVFAAPSGTIKPVNGDSSTLSGPVPAFTIPDLEAFTVYAGEFAIRVRIVGTTSMSSAADRCFGPLKAMLTTIPAT</sequence>
<dbReference type="EMBL" id="KZ995955">
    <property type="protein sequence ID" value="RKO89673.1"/>
    <property type="molecule type" value="Genomic_DNA"/>
</dbReference>
<reference evidence="2" key="1">
    <citation type="journal article" date="2018" name="Nat. Microbiol.">
        <title>Leveraging single-cell genomics to expand the fungal tree of life.</title>
        <authorList>
            <person name="Ahrendt S.R."/>
            <person name="Quandt C.A."/>
            <person name="Ciobanu D."/>
            <person name="Clum A."/>
            <person name="Salamov A."/>
            <person name="Andreopoulos B."/>
            <person name="Cheng J.F."/>
            <person name="Woyke T."/>
            <person name="Pelin A."/>
            <person name="Henrissat B."/>
            <person name="Reynolds N.K."/>
            <person name="Benny G.L."/>
            <person name="Smith M.E."/>
            <person name="James T.Y."/>
            <person name="Grigoriev I.V."/>
        </authorList>
    </citation>
    <scope>NUCLEOTIDE SEQUENCE [LARGE SCALE GENOMIC DNA]</scope>
</reference>
<gene>
    <name evidence="1" type="ORF">BDK51DRAFT_47316</name>
</gene>
<proteinExistence type="predicted"/>
<keyword evidence="2" id="KW-1185">Reference proteome</keyword>
<dbReference type="AlphaFoldDB" id="A0A4P9WDD6"/>
<name>A0A4P9WDD6_9FUNG</name>
<protein>
    <submittedName>
        <fullName evidence="1">Uncharacterized protein</fullName>
    </submittedName>
</protein>
<evidence type="ECO:0000313" key="2">
    <source>
        <dbReference type="Proteomes" id="UP000269721"/>
    </source>
</evidence>
<evidence type="ECO:0000313" key="1">
    <source>
        <dbReference type="EMBL" id="RKO89673.1"/>
    </source>
</evidence>
<accession>A0A4P9WDD6</accession>
<organism evidence="1 2">
    <name type="scientific">Blyttiomyces helicus</name>
    <dbReference type="NCBI Taxonomy" id="388810"/>
    <lineage>
        <taxon>Eukaryota</taxon>
        <taxon>Fungi</taxon>
        <taxon>Fungi incertae sedis</taxon>
        <taxon>Chytridiomycota</taxon>
        <taxon>Chytridiomycota incertae sedis</taxon>
        <taxon>Chytridiomycetes</taxon>
        <taxon>Chytridiomycetes incertae sedis</taxon>
        <taxon>Blyttiomyces</taxon>
    </lineage>
</organism>
<dbReference type="Proteomes" id="UP000269721">
    <property type="component" value="Unassembled WGS sequence"/>
</dbReference>